<name>A0AAV7EI39_ARIFI</name>
<comment type="caution">
    <text evidence="3">The sequence shown here is derived from an EMBL/GenBank/DDBJ whole genome shotgun (WGS) entry which is preliminary data.</text>
</comment>
<feature type="chain" id="PRO_5043099973" description="Carboxypeptidase" evidence="2">
    <location>
        <begin position="25"/>
        <end position="456"/>
    </location>
</feature>
<accession>A0AAV7EI39</accession>
<dbReference type="Pfam" id="PF00450">
    <property type="entry name" value="Peptidase_S10"/>
    <property type="match status" value="1"/>
</dbReference>
<dbReference type="EC" id="3.4.16.-" evidence="2"/>
<sequence length="456" mass="50255">MDSVAAVVILLCASIPLFFSAAAGFHFPKAALPTKSGYLPVNTSSGSAIFFAFYEAQQPSSPLTQTPLVVWLQGGPGCSSMTGNFFEIGPWLVKSDPHGPNNLTLVPNPASWNRLFGLIFVDNPIGAGFSYAASPEEIPRDQSTVAKHLLIAFTSFLSANPTFSSRPIYITGESYAGKYVPAFGYYLLKQNSGLPPSRRINLQGIAIGNGLTHPVTQVTVHAVTAYFSGLINGKQQAQLEQLQNEAARLAREEKWREAWVARNRVLDTLREMTGLPTLLDFRRKKNYETQLVTDLLQSEDVKKALGAKTDIVFVECSGVVGDALSEDVMMSVKYMVEELVKKSKVLLYQGQFDLQDGVASSEAWIEQMEWEELEKFLLAERKVWEVNGVLSGYVQRWGSFTHAAVLGAGHLVPADQRLSSQAMIEDWILERGLFSNEKDLFSGNTSEAISDFLRSH</sequence>
<keyword evidence="2" id="KW-0732">Signal</keyword>
<dbReference type="InterPro" id="IPR018202">
    <property type="entry name" value="Ser_caboxypep_ser_AS"/>
</dbReference>
<dbReference type="PROSITE" id="PS00131">
    <property type="entry name" value="CARBOXYPEPT_SER_SER"/>
    <property type="match status" value="1"/>
</dbReference>
<dbReference type="GO" id="GO:0004185">
    <property type="term" value="F:serine-type carboxypeptidase activity"/>
    <property type="evidence" value="ECO:0007669"/>
    <property type="project" value="UniProtKB-UniRule"/>
</dbReference>
<evidence type="ECO:0000313" key="3">
    <source>
        <dbReference type="EMBL" id="KAG9447506.1"/>
    </source>
</evidence>
<dbReference type="Gene3D" id="3.40.50.1820">
    <property type="entry name" value="alpha/beta hydrolase"/>
    <property type="match status" value="1"/>
</dbReference>
<keyword evidence="2" id="KW-0378">Hydrolase</keyword>
<dbReference type="GO" id="GO:0006508">
    <property type="term" value="P:proteolysis"/>
    <property type="evidence" value="ECO:0007669"/>
    <property type="project" value="UniProtKB-KW"/>
</dbReference>
<dbReference type="PANTHER" id="PTHR11802">
    <property type="entry name" value="SERINE PROTEASE FAMILY S10 SERINE CARBOXYPEPTIDASE"/>
    <property type="match status" value="1"/>
</dbReference>
<organism evidence="3 4">
    <name type="scientific">Aristolochia fimbriata</name>
    <name type="common">White veined hardy Dutchman's pipe vine</name>
    <dbReference type="NCBI Taxonomy" id="158543"/>
    <lineage>
        <taxon>Eukaryota</taxon>
        <taxon>Viridiplantae</taxon>
        <taxon>Streptophyta</taxon>
        <taxon>Embryophyta</taxon>
        <taxon>Tracheophyta</taxon>
        <taxon>Spermatophyta</taxon>
        <taxon>Magnoliopsida</taxon>
        <taxon>Magnoliidae</taxon>
        <taxon>Piperales</taxon>
        <taxon>Aristolochiaceae</taxon>
        <taxon>Aristolochia</taxon>
    </lineage>
</organism>
<dbReference type="FunFam" id="3.40.50.1820:FF:000163">
    <property type="entry name" value="Carboxypeptidase"/>
    <property type="match status" value="1"/>
</dbReference>
<evidence type="ECO:0000256" key="1">
    <source>
        <dbReference type="ARBA" id="ARBA00009431"/>
    </source>
</evidence>
<keyword evidence="2" id="KW-0645">Protease</keyword>
<keyword evidence="2" id="KW-0121">Carboxypeptidase</keyword>
<evidence type="ECO:0000256" key="2">
    <source>
        <dbReference type="RuleBase" id="RU361156"/>
    </source>
</evidence>
<dbReference type="EMBL" id="JAINDJ010000005">
    <property type="protein sequence ID" value="KAG9447506.1"/>
    <property type="molecule type" value="Genomic_DNA"/>
</dbReference>
<dbReference type="AlphaFoldDB" id="A0AAV7EI39"/>
<reference evidence="3 4" key="1">
    <citation type="submission" date="2021-07" db="EMBL/GenBank/DDBJ databases">
        <title>The Aristolochia fimbriata genome: insights into angiosperm evolution, floral development and chemical biosynthesis.</title>
        <authorList>
            <person name="Jiao Y."/>
        </authorList>
    </citation>
    <scope>NUCLEOTIDE SEQUENCE [LARGE SCALE GENOMIC DNA]</scope>
    <source>
        <strain evidence="3">IBCAS-2021</strain>
        <tissue evidence="3">Leaf</tissue>
    </source>
</reference>
<dbReference type="InterPro" id="IPR001563">
    <property type="entry name" value="Peptidase_S10"/>
</dbReference>
<comment type="similarity">
    <text evidence="1 2">Belongs to the peptidase S10 family.</text>
</comment>
<dbReference type="SUPFAM" id="SSF53474">
    <property type="entry name" value="alpha/beta-Hydrolases"/>
    <property type="match status" value="1"/>
</dbReference>
<evidence type="ECO:0000313" key="4">
    <source>
        <dbReference type="Proteomes" id="UP000825729"/>
    </source>
</evidence>
<dbReference type="InterPro" id="IPR029058">
    <property type="entry name" value="AB_hydrolase_fold"/>
</dbReference>
<proteinExistence type="inferred from homology"/>
<gene>
    <name evidence="3" type="ORF">H6P81_013634</name>
</gene>
<keyword evidence="4" id="KW-1185">Reference proteome</keyword>
<feature type="signal peptide" evidence="2">
    <location>
        <begin position="1"/>
        <end position="24"/>
    </location>
</feature>
<dbReference type="Proteomes" id="UP000825729">
    <property type="component" value="Unassembled WGS sequence"/>
</dbReference>
<protein>
    <recommendedName>
        <fullName evidence="2">Carboxypeptidase</fullName>
        <ecNumber evidence="2">3.4.16.-</ecNumber>
    </recommendedName>
</protein>
<dbReference type="PRINTS" id="PR00724">
    <property type="entry name" value="CRBOXYPTASEC"/>
</dbReference>
<dbReference type="PANTHER" id="PTHR11802:SF454">
    <property type="entry name" value="SERINE CARBOXYPEPTIDASE-LIKE 50"/>
    <property type="match status" value="1"/>
</dbReference>